<feature type="disulfide bond" evidence="11">
    <location>
        <begin position="437"/>
        <end position="449"/>
    </location>
</feature>
<dbReference type="GO" id="GO:0008061">
    <property type="term" value="F:chitin binding"/>
    <property type="evidence" value="ECO:0007669"/>
    <property type="project" value="UniProtKB-UniRule"/>
</dbReference>
<dbReference type="PANTHER" id="PTHR47700:SF2">
    <property type="entry name" value="CHITINASE"/>
    <property type="match status" value="1"/>
</dbReference>
<feature type="disulfide bond" evidence="11">
    <location>
        <begin position="442"/>
        <end position="456"/>
    </location>
</feature>
<comment type="catalytic activity">
    <reaction evidence="1">
        <text>Random endo-hydrolysis of N-acetyl-beta-D-glucosaminide (1-&gt;4)-beta-linkages in chitin and chitodextrins.</text>
        <dbReference type="EC" id="3.2.1.14"/>
    </reaction>
</comment>
<evidence type="ECO:0000259" key="15">
    <source>
        <dbReference type="PROSITE" id="PS50941"/>
    </source>
</evidence>
<feature type="domain" description="LysM" evidence="16">
    <location>
        <begin position="351"/>
        <end position="399"/>
    </location>
</feature>
<feature type="region of interest" description="Disordered" evidence="13">
    <location>
        <begin position="1205"/>
        <end position="1282"/>
    </location>
</feature>
<evidence type="ECO:0000256" key="12">
    <source>
        <dbReference type="RuleBase" id="RU000489"/>
    </source>
</evidence>
<dbReference type="InterPro" id="IPR001579">
    <property type="entry name" value="Glyco_hydro_18_chit_AS"/>
</dbReference>
<evidence type="ECO:0000313" key="18">
    <source>
        <dbReference type="EMBL" id="KAE8337082.1"/>
    </source>
</evidence>
<evidence type="ECO:0000259" key="16">
    <source>
        <dbReference type="PROSITE" id="PS51782"/>
    </source>
</evidence>
<feature type="domain" description="GH18" evidence="17">
    <location>
        <begin position="494"/>
        <end position="852"/>
    </location>
</feature>
<feature type="chain" id="PRO_5024821258" description="chitinase" evidence="14">
    <location>
        <begin position="23"/>
        <end position="1431"/>
    </location>
</feature>
<dbReference type="InterPro" id="IPR029070">
    <property type="entry name" value="Chitinase_insertion_sf"/>
</dbReference>
<dbReference type="InterPro" id="IPR017853">
    <property type="entry name" value="GH"/>
</dbReference>
<evidence type="ECO:0000256" key="8">
    <source>
        <dbReference type="ARBA" id="ARBA00023277"/>
    </source>
</evidence>
<feature type="region of interest" description="Disordered" evidence="13">
    <location>
        <begin position="250"/>
        <end position="279"/>
    </location>
</feature>
<evidence type="ECO:0000256" key="7">
    <source>
        <dbReference type="ARBA" id="ARBA00023026"/>
    </source>
</evidence>
<keyword evidence="9 12" id="KW-0326">Glycosidase</keyword>
<dbReference type="SUPFAM" id="SSF54556">
    <property type="entry name" value="Chitinase insertion domain"/>
    <property type="match status" value="1"/>
</dbReference>
<keyword evidence="6" id="KW-0146">Chitin degradation</keyword>
<keyword evidence="7" id="KW-0843">Virulence</keyword>
<evidence type="ECO:0000256" key="5">
    <source>
        <dbReference type="ARBA" id="ARBA00022801"/>
    </source>
</evidence>
<dbReference type="Gene3D" id="3.20.20.80">
    <property type="entry name" value="Glycosidases"/>
    <property type="match status" value="1"/>
</dbReference>
<protein>
    <recommendedName>
        <fullName evidence="3">chitinase</fullName>
        <ecNumber evidence="3">3.2.1.14</ecNumber>
    </recommendedName>
</protein>
<dbReference type="PROSITE" id="PS01095">
    <property type="entry name" value="GH18_1"/>
    <property type="match status" value="1"/>
</dbReference>
<evidence type="ECO:0000256" key="6">
    <source>
        <dbReference type="ARBA" id="ARBA00023024"/>
    </source>
</evidence>
<dbReference type="Gene3D" id="3.10.50.10">
    <property type="match status" value="1"/>
</dbReference>
<feature type="region of interest" description="Disordered" evidence="13">
    <location>
        <begin position="981"/>
        <end position="1103"/>
    </location>
</feature>
<evidence type="ECO:0000256" key="2">
    <source>
        <dbReference type="ARBA" id="ARBA00008682"/>
    </source>
</evidence>
<dbReference type="Pfam" id="PF01476">
    <property type="entry name" value="LysM"/>
    <property type="match status" value="2"/>
</dbReference>
<dbReference type="PROSITE" id="PS51782">
    <property type="entry name" value="LYSM"/>
    <property type="match status" value="2"/>
</dbReference>
<name>A0A5N6XVD6_9EURO</name>
<dbReference type="CDD" id="cd00118">
    <property type="entry name" value="LysM"/>
    <property type="match status" value="1"/>
</dbReference>
<dbReference type="CDD" id="cd02878">
    <property type="entry name" value="GH18_zymocin_alpha"/>
    <property type="match status" value="1"/>
</dbReference>
<keyword evidence="8" id="KW-0119">Carbohydrate metabolism</keyword>
<evidence type="ECO:0000256" key="10">
    <source>
        <dbReference type="ARBA" id="ARBA00023326"/>
    </source>
</evidence>
<dbReference type="PANTHER" id="PTHR47700">
    <property type="entry name" value="V CHITINASE, PUTATIVE (AFU_ORTHOLOGUE AFUA_6G13720)-RELATED"/>
    <property type="match status" value="1"/>
</dbReference>
<feature type="compositionally biased region" description="Low complexity" evidence="13">
    <location>
        <begin position="1247"/>
        <end position="1268"/>
    </location>
</feature>
<dbReference type="InterPro" id="IPR053214">
    <property type="entry name" value="LysM12-like"/>
</dbReference>
<sequence>MPSPFLFLALSLTLTHSIQVAAEPSFDAWSQLWKPCPRACSEIPSPAEWAVYRNVDQLATCNQTLRLDFSLYNPSNPAIRACSATEDYPAAKAPQPQALVSSGFTDQEVTLQIGWWNTASSLPSAGVKSALEHVRKALLASENDKPTTAYSYHGKSIIGVYAGRGVQHSDAATTVFQEFTDHIESQDLVGRIALQYCRESSNKAIGIVVDASGDLAAVQRIVRGWVDGECQTDFDGVKELPQSILHMQDDAVSSPVPEPSSKGVAGEGRLHSHQGRAHSHHRRAICRTIQVAPGDSCGALAERCGLSPADFTKFNPDTKLCSSLQPEQHVCCSAGTLPDLRPKPNGDGTCASYVVQTDESCHKLAVANGLKQEDLEKFNKHTWGWSGCSRIQAQQTICLSEGTAPMPSIVDNAVCGPQVPGTARPKDMNDLEGLNPCPLNACCDVWGQCGITDEFCTESKSSTGAPGTAAPNTNGCISNCGTDIVNNKKGPDEFISIGYFEAWNAERGCLNMDVTSFDTAVHTHLHFAFAEITESYEVDVSLVHTQFNKLKNMGSVNRILTFGGWSFSTRADSFPIFRKGVSAENREVFATNVANFIVENGLDGVDFDWEYPGAPDIPGIPPGDRDDGKRYLEFLKMVREKLPSDKSLAIAAPASFWYLKGFPIEEISKVVDYIVFMAYDLHGQWDYGNKNSMPGCPDGDCLRSHVNLTETNTALSMVTKAGVPSSKIIVGVSSYGRSFKMTEPGCSGPMCKYVGPQSAAKPGKCTITAGYISDAEINQILKDDPTAKKTYDASSDSSILVYDSTQWVAYMDTEIKRNRTEQYRQLNMGGISDWAVDLQSFANSPRGGNNSPENQTVVYVDSSIWGDENPQVTCPAPCALVLPDYPLGSTTVITPLPHVTTLDVAWPTQTEITRANGEVITTTTVTRILQETTIIVPPVTVSELPMANINITIPLDEDEKVTITPKPRFPPVIVTITNDPNPLSRTGVLHPPVTRSVTVPPWPQTTVIYVPPKGNTDDEDDNTDRDDQNKDGKDNDNKDNDNKDNDNKDNDNKDNDNKDNDKDENNKDDKDKDNKDNDDKDKGGSHHRIEFPHIPTITVTHGPGSPICRGQKCGHLCADDFCGCKHGCGGGDNGFSDPTDPNPPPVPPHPQDPKDRDSCTSSSVTNYWVSCDSKTEGPTTTSCTTTKSLVAVGCDVTATTTTTGVEYCPTVDPNDPQGEDGGKSRAKRTNTSKTKEPPKPTSPPERPSSTSSKTTTTTNTSKTSSLPSATAASGCSRVGSGRSLTRRCWNKCDPGTGSPVGGDWAENEPWCWIAERGSDSYANCLKQSNCPTDFECAEEWGCVVPLSGGCASQGGKTGLGKTCWSSCNEKTGKRTNDKWEQGMPWCWLQNGRFASCDEGNDCSATTECVPDHWNHGGCNTKRKDWELDEGI</sequence>
<dbReference type="EC" id="3.2.1.14" evidence="3"/>
<dbReference type="PROSITE" id="PS51910">
    <property type="entry name" value="GH18_2"/>
    <property type="match status" value="1"/>
</dbReference>
<feature type="compositionally biased region" description="Basic and acidic residues" evidence="13">
    <location>
        <begin position="1025"/>
        <end position="1091"/>
    </location>
</feature>
<dbReference type="Proteomes" id="UP000325558">
    <property type="component" value="Unassembled WGS sequence"/>
</dbReference>
<dbReference type="Gene3D" id="3.30.60.10">
    <property type="entry name" value="Endochitinase-like"/>
    <property type="match status" value="1"/>
</dbReference>
<dbReference type="EMBL" id="ML737185">
    <property type="protein sequence ID" value="KAE8337082.1"/>
    <property type="molecule type" value="Genomic_DNA"/>
</dbReference>
<gene>
    <name evidence="18" type="ORF">BDV24DRAFT_177954</name>
</gene>
<feature type="disulfide bond" evidence="11">
    <location>
        <begin position="476"/>
        <end position="480"/>
    </location>
</feature>
<evidence type="ECO:0000256" key="1">
    <source>
        <dbReference type="ARBA" id="ARBA00000822"/>
    </source>
</evidence>
<keyword evidence="10" id="KW-0624">Polysaccharide degradation</keyword>
<feature type="domain" description="LysM" evidence="16">
    <location>
        <begin position="287"/>
        <end position="332"/>
    </location>
</feature>
<comment type="caution">
    <text evidence="11">Lacks conserved residue(s) required for the propagation of feature annotation.</text>
</comment>
<dbReference type="InterPro" id="IPR036779">
    <property type="entry name" value="LysM_dom_sf"/>
</dbReference>
<evidence type="ECO:0000256" key="11">
    <source>
        <dbReference type="PROSITE-ProRule" id="PRU00261"/>
    </source>
</evidence>
<dbReference type="SMART" id="SM00257">
    <property type="entry name" value="LysM"/>
    <property type="match status" value="2"/>
</dbReference>
<reference evidence="18" key="1">
    <citation type="submission" date="2019-04" db="EMBL/GenBank/DDBJ databases">
        <title>Friends and foes A comparative genomics study of 23 Aspergillus species from section Flavi.</title>
        <authorList>
            <consortium name="DOE Joint Genome Institute"/>
            <person name="Kjaerbolling I."/>
            <person name="Vesth T."/>
            <person name="Frisvad J.C."/>
            <person name="Nybo J.L."/>
            <person name="Theobald S."/>
            <person name="Kildgaard S."/>
            <person name="Isbrandt T."/>
            <person name="Kuo A."/>
            <person name="Sato A."/>
            <person name="Lyhne E.K."/>
            <person name="Kogle M.E."/>
            <person name="Wiebenga A."/>
            <person name="Kun R.S."/>
            <person name="Lubbers R.J."/>
            <person name="Makela M.R."/>
            <person name="Barry K."/>
            <person name="Chovatia M."/>
            <person name="Clum A."/>
            <person name="Daum C."/>
            <person name="Haridas S."/>
            <person name="He G."/>
            <person name="LaButti K."/>
            <person name="Lipzen A."/>
            <person name="Mondo S."/>
            <person name="Riley R."/>
            <person name="Salamov A."/>
            <person name="Simmons B.A."/>
            <person name="Magnuson J.K."/>
            <person name="Henrissat B."/>
            <person name="Mortensen U.H."/>
            <person name="Larsen T.O."/>
            <person name="Devries R.P."/>
            <person name="Grigoriev I.V."/>
            <person name="Machida M."/>
            <person name="Baker S.E."/>
            <person name="Andersen M.R."/>
        </authorList>
    </citation>
    <scope>NUCLEOTIDE SEQUENCE</scope>
    <source>
        <strain evidence="18">CBS 117612</strain>
    </source>
</reference>
<dbReference type="GO" id="GO:0000272">
    <property type="term" value="P:polysaccharide catabolic process"/>
    <property type="evidence" value="ECO:0007669"/>
    <property type="project" value="UniProtKB-KW"/>
</dbReference>
<dbReference type="GO" id="GO:0008843">
    <property type="term" value="F:endochitinase activity"/>
    <property type="evidence" value="ECO:0007669"/>
    <property type="project" value="UniProtKB-EC"/>
</dbReference>
<dbReference type="Gene3D" id="3.10.350.10">
    <property type="entry name" value="LysM domain"/>
    <property type="match status" value="2"/>
</dbReference>
<dbReference type="InterPro" id="IPR018392">
    <property type="entry name" value="LysM"/>
</dbReference>
<dbReference type="InterPro" id="IPR001002">
    <property type="entry name" value="Chitin-bd_1"/>
</dbReference>
<dbReference type="GO" id="GO:0006032">
    <property type="term" value="P:chitin catabolic process"/>
    <property type="evidence" value="ECO:0007669"/>
    <property type="project" value="UniProtKB-KW"/>
</dbReference>
<dbReference type="CDD" id="cd00035">
    <property type="entry name" value="ChtBD1"/>
    <property type="match status" value="1"/>
</dbReference>
<dbReference type="InterPro" id="IPR036861">
    <property type="entry name" value="Endochitinase-like_sf"/>
</dbReference>
<comment type="similarity">
    <text evidence="2">Belongs to the glycosyl hydrolase 18 family. Chitinase class V subfamily.</text>
</comment>
<dbReference type="SMART" id="SM00636">
    <property type="entry name" value="Glyco_18"/>
    <property type="match status" value="1"/>
</dbReference>
<organism evidence="18">
    <name type="scientific">Aspergillus arachidicola</name>
    <dbReference type="NCBI Taxonomy" id="656916"/>
    <lineage>
        <taxon>Eukaryota</taxon>
        <taxon>Fungi</taxon>
        <taxon>Dikarya</taxon>
        <taxon>Ascomycota</taxon>
        <taxon>Pezizomycotina</taxon>
        <taxon>Eurotiomycetes</taxon>
        <taxon>Eurotiomycetidae</taxon>
        <taxon>Eurotiales</taxon>
        <taxon>Aspergillaceae</taxon>
        <taxon>Aspergillus</taxon>
        <taxon>Aspergillus subgen. Circumdati</taxon>
    </lineage>
</organism>
<evidence type="ECO:0000256" key="14">
    <source>
        <dbReference type="SAM" id="SignalP"/>
    </source>
</evidence>
<keyword evidence="4 11" id="KW-0147">Chitin-binding</keyword>
<keyword evidence="5 12" id="KW-0378">Hydrolase</keyword>
<evidence type="ECO:0000256" key="4">
    <source>
        <dbReference type="ARBA" id="ARBA00022669"/>
    </source>
</evidence>
<dbReference type="SUPFAM" id="SSF51445">
    <property type="entry name" value="(Trans)glycosidases"/>
    <property type="match status" value="1"/>
</dbReference>
<proteinExistence type="inferred from homology"/>
<evidence type="ECO:0000259" key="17">
    <source>
        <dbReference type="PROSITE" id="PS51910"/>
    </source>
</evidence>
<feature type="region of interest" description="Disordered" evidence="13">
    <location>
        <begin position="1135"/>
        <end position="1161"/>
    </location>
</feature>
<feature type="domain" description="Chitin-binding type-1" evidence="15">
    <location>
        <begin position="412"/>
        <end position="482"/>
    </location>
</feature>
<evidence type="ECO:0000256" key="13">
    <source>
        <dbReference type="SAM" id="MobiDB-lite"/>
    </source>
</evidence>
<dbReference type="InterPro" id="IPR011583">
    <property type="entry name" value="Chitinase_II/V-like_cat"/>
</dbReference>
<feature type="signal peptide" evidence="14">
    <location>
        <begin position="1"/>
        <end position="22"/>
    </location>
</feature>
<evidence type="ECO:0000256" key="9">
    <source>
        <dbReference type="ARBA" id="ARBA00023295"/>
    </source>
</evidence>
<accession>A0A5N6XVD6</accession>
<dbReference type="InterPro" id="IPR001223">
    <property type="entry name" value="Glyco_hydro18_cat"/>
</dbReference>
<keyword evidence="11" id="KW-1015">Disulfide bond</keyword>
<dbReference type="PROSITE" id="PS50941">
    <property type="entry name" value="CHIT_BIND_I_2"/>
    <property type="match status" value="1"/>
</dbReference>
<dbReference type="Pfam" id="PF00704">
    <property type="entry name" value="Glyco_hydro_18"/>
    <property type="match status" value="1"/>
</dbReference>
<keyword evidence="14" id="KW-0732">Signal</keyword>
<dbReference type="SUPFAM" id="SSF57016">
    <property type="entry name" value="Plant lectins/antimicrobial peptides"/>
    <property type="match status" value="1"/>
</dbReference>
<evidence type="ECO:0000256" key="3">
    <source>
        <dbReference type="ARBA" id="ARBA00012729"/>
    </source>
</evidence>
<feature type="compositionally biased region" description="Pro residues" evidence="13">
    <location>
        <begin position="1140"/>
        <end position="1150"/>
    </location>
</feature>
<dbReference type="OrthoDB" id="73875at2759"/>